<evidence type="ECO:0000313" key="14">
    <source>
        <dbReference type="EMBL" id="MBB2182363.1"/>
    </source>
</evidence>
<dbReference type="Gene3D" id="3.40.1780.10">
    <property type="entry name" value="QueA-like"/>
    <property type="match status" value="1"/>
</dbReference>
<dbReference type="GO" id="GO:0005737">
    <property type="term" value="C:cytoplasm"/>
    <property type="evidence" value="ECO:0007669"/>
    <property type="project" value="UniProtKB-SubCell"/>
</dbReference>
<dbReference type="RefSeq" id="WP_228352088.1">
    <property type="nucleotide sequence ID" value="NZ_JACEGA010000001.1"/>
</dbReference>
<dbReference type="AlphaFoldDB" id="A0A839JXG4"/>
<evidence type="ECO:0000256" key="11">
    <source>
        <dbReference type="ARBA" id="ARBA00069325"/>
    </source>
</evidence>
<keyword evidence="6 13" id="KW-0949">S-adenosyl-L-methionine</keyword>
<keyword evidence="14" id="KW-0413">Isomerase</keyword>
<evidence type="ECO:0000256" key="10">
    <source>
        <dbReference type="ARBA" id="ARBA00066503"/>
    </source>
</evidence>
<evidence type="ECO:0000256" key="2">
    <source>
        <dbReference type="ARBA" id="ARBA00004691"/>
    </source>
</evidence>
<dbReference type="SUPFAM" id="SSF111337">
    <property type="entry name" value="QueA-like"/>
    <property type="match status" value="1"/>
</dbReference>
<dbReference type="NCBIfam" id="TIGR00113">
    <property type="entry name" value="queA"/>
    <property type="match status" value="1"/>
</dbReference>
<evidence type="ECO:0000256" key="1">
    <source>
        <dbReference type="ARBA" id="ARBA00004496"/>
    </source>
</evidence>
<reference evidence="14 15" key="1">
    <citation type="submission" date="2020-07" db="EMBL/GenBank/DDBJ databases">
        <title>Characterization and genome sequencing of isolate MD1, a novel member within the family Lachnospiraceae.</title>
        <authorList>
            <person name="Rettenmaier R."/>
            <person name="Di Bello L."/>
            <person name="Zinser C."/>
            <person name="Scheitz K."/>
            <person name="Liebl W."/>
            <person name="Zverlov V."/>
        </authorList>
    </citation>
    <scope>NUCLEOTIDE SEQUENCE [LARGE SCALE GENOMIC DNA]</scope>
    <source>
        <strain evidence="14 15">MD1</strain>
    </source>
</reference>
<keyword evidence="7 13" id="KW-0671">Queuosine biosynthesis</keyword>
<dbReference type="PANTHER" id="PTHR30307">
    <property type="entry name" value="S-ADENOSYLMETHIONINE:TRNA RIBOSYLTRANSFERASE-ISOMERASE"/>
    <property type="match status" value="1"/>
</dbReference>
<dbReference type="NCBIfam" id="NF001140">
    <property type="entry name" value="PRK00147.1"/>
    <property type="match status" value="1"/>
</dbReference>
<accession>A0A839JXG4</accession>
<keyword evidence="14" id="KW-0328">Glycosyltransferase</keyword>
<keyword evidence="4 13" id="KW-0963">Cytoplasm</keyword>
<dbReference type="Gene3D" id="2.40.10.240">
    <property type="entry name" value="QueA-like"/>
    <property type="match status" value="1"/>
</dbReference>
<evidence type="ECO:0000256" key="13">
    <source>
        <dbReference type="HAMAP-Rule" id="MF_00113"/>
    </source>
</evidence>
<dbReference type="InterPro" id="IPR042118">
    <property type="entry name" value="QueA_dom1"/>
</dbReference>
<dbReference type="EMBL" id="JACEGA010000001">
    <property type="protein sequence ID" value="MBB2182363.1"/>
    <property type="molecule type" value="Genomic_DNA"/>
</dbReference>
<name>A0A839JXG4_9FIRM</name>
<dbReference type="UniPathway" id="UPA00392"/>
<evidence type="ECO:0000256" key="7">
    <source>
        <dbReference type="ARBA" id="ARBA00022785"/>
    </source>
</evidence>
<dbReference type="GO" id="GO:0051075">
    <property type="term" value="F:S-adenosylmethionine:tRNA ribosyltransferase-isomerase activity"/>
    <property type="evidence" value="ECO:0007669"/>
    <property type="project" value="UniProtKB-EC"/>
</dbReference>
<evidence type="ECO:0000313" key="15">
    <source>
        <dbReference type="Proteomes" id="UP000574276"/>
    </source>
</evidence>
<dbReference type="FunFam" id="3.40.1780.10:FF:000001">
    <property type="entry name" value="S-adenosylmethionine:tRNA ribosyltransferase-isomerase"/>
    <property type="match status" value="1"/>
</dbReference>
<dbReference type="Pfam" id="PF02547">
    <property type="entry name" value="Queuosine_synth"/>
    <property type="match status" value="1"/>
</dbReference>
<comment type="pathway">
    <text evidence="2 13">tRNA modification; tRNA-queuosine biosynthesis.</text>
</comment>
<dbReference type="InterPro" id="IPR042119">
    <property type="entry name" value="QueA_dom2"/>
</dbReference>
<evidence type="ECO:0000256" key="5">
    <source>
        <dbReference type="ARBA" id="ARBA00022679"/>
    </source>
</evidence>
<organism evidence="14 15">
    <name type="scientific">Variimorphobacter saccharofermentans</name>
    <dbReference type="NCBI Taxonomy" id="2755051"/>
    <lineage>
        <taxon>Bacteria</taxon>
        <taxon>Bacillati</taxon>
        <taxon>Bacillota</taxon>
        <taxon>Clostridia</taxon>
        <taxon>Lachnospirales</taxon>
        <taxon>Lachnospiraceae</taxon>
        <taxon>Variimorphobacter</taxon>
    </lineage>
</organism>
<evidence type="ECO:0000256" key="8">
    <source>
        <dbReference type="ARBA" id="ARBA00052751"/>
    </source>
</evidence>
<dbReference type="PANTHER" id="PTHR30307:SF0">
    <property type="entry name" value="S-ADENOSYLMETHIONINE:TRNA RIBOSYLTRANSFERASE-ISOMERASE"/>
    <property type="match status" value="1"/>
</dbReference>
<keyword evidence="5 13" id="KW-0808">Transferase</keyword>
<dbReference type="EC" id="2.4.99.17" evidence="10 13"/>
<dbReference type="GO" id="GO:0008616">
    <property type="term" value="P:tRNA queuosine(34) biosynthetic process"/>
    <property type="evidence" value="ECO:0007669"/>
    <property type="project" value="UniProtKB-UniRule"/>
</dbReference>
<comment type="subcellular location">
    <subcellularLocation>
        <location evidence="1 13">Cytoplasm</location>
    </subcellularLocation>
</comment>
<gene>
    <name evidence="13 14" type="primary">queA</name>
    <name evidence="14" type="ORF">H0486_05675</name>
</gene>
<sequence>MKTQDFYYDLPEELIAQDPLSDRSGSRLLVLDKRTGEIEHRIFRNITQYLKKGDCLVVNNTKVIPARLIGEKIHENQVSVMEVPGAKIELLLLKRRENDIWETLVKPGKKAKPGTKISFGDGLLVGEIIDTVEEGNRLVRFTYKGIFEEILDQLGEMPLPPYITHQLEDKNRYQTVYAKYEGSAAAPTAGLHFTKELLDEIKAMGIPIANVTLHVGLGTFRPVKVENIQEHHMHSEAYQITEEAADIINTTKQNGGRVICVGTTSCRTIESAADEQGIVHAGSDDTSIFIYPGYRFKVLDALITNFHLPESTLMMLVSALAGRDHIMAAYEVAVKERYRFFSFGDAMFIK</sequence>
<evidence type="ECO:0000256" key="12">
    <source>
        <dbReference type="ARBA" id="ARBA00076160"/>
    </source>
</evidence>
<comment type="similarity">
    <text evidence="9 13">Belongs to the QueA family.</text>
</comment>
<evidence type="ECO:0000256" key="3">
    <source>
        <dbReference type="ARBA" id="ARBA00011245"/>
    </source>
</evidence>
<protein>
    <recommendedName>
        <fullName evidence="11 13">S-adenosylmethionine:tRNA ribosyltransferase-isomerase</fullName>
        <ecNumber evidence="10 13">2.4.99.17</ecNumber>
    </recommendedName>
    <alternativeName>
        <fullName evidence="12 13">Queuosine biosynthesis protein QueA</fullName>
    </alternativeName>
</protein>
<dbReference type="InterPro" id="IPR036100">
    <property type="entry name" value="QueA_sf"/>
</dbReference>
<comment type="catalytic activity">
    <reaction evidence="8 13">
        <text>7-aminomethyl-7-carbaguanosine(34) in tRNA + S-adenosyl-L-methionine = epoxyqueuosine(34) in tRNA + adenine + L-methionine + 2 H(+)</text>
        <dbReference type="Rhea" id="RHEA:32155"/>
        <dbReference type="Rhea" id="RHEA-COMP:10342"/>
        <dbReference type="Rhea" id="RHEA-COMP:18582"/>
        <dbReference type="ChEBI" id="CHEBI:15378"/>
        <dbReference type="ChEBI" id="CHEBI:16708"/>
        <dbReference type="ChEBI" id="CHEBI:57844"/>
        <dbReference type="ChEBI" id="CHEBI:59789"/>
        <dbReference type="ChEBI" id="CHEBI:82833"/>
        <dbReference type="ChEBI" id="CHEBI:194443"/>
        <dbReference type="EC" id="2.4.99.17"/>
    </reaction>
</comment>
<keyword evidence="15" id="KW-1185">Reference proteome</keyword>
<dbReference type="InterPro" id="IPR003699">
    <property type="entry name" value="QueA"/>
</dbReference>
<evidence type="ECO:0000256" key="4">
    <source>
        <dbReference type="ARBA" id="ARBA00022490"/>
    </source>
</evidence>
<comment type="subunit">
    <text evidence="3 13">Monomer.</text>
</comment>
<dbReference type="FunFam" id="2.40.10.240:FF:000002">
    <property type="entry name" value="S-adenosylmethionine:tRNA ribosyltransferase-isomerase"/>
    <property type="match status" value="1"/>
</dbReference>
<comment type="function">
    <text evidence="13">Transfers and isomerizes the ribose moiety from AdoMet to the 7-aminomethyl group of 7-deazaguanine (preQ1-tRNA) to give epoxyqueuosine (oQ-tRNA).</text>
</comment>
<proteinExistence type="inferred from homology"/>
<dbReference type="Proteomes" id="UP000574276">
    <property type="component" value="Unassembled WGS sequence"/>
</dbReference>
<evidence type="ECO:0000256" key="6">
    <source>
        <dbReference type="ARBA" id="ARBA00022691"/>
    </source>
</evidence>
<dbReference type="HAMAP" id="MF_00113">
    <property type="entry name" value="QueA"/>
    <property type="match status" value="1"/>
</dbReference>
<comment type="caution">
    <text evidence="14">The sequence shown here is derived from an EMBL/GenBank/DDBJ whole genome shotgun (WGS) entry which is preliminary data.</text>
</comment>
<evidence type="ECO:0000256" key="9">
    <source>
        <dbReference type="ARBA" id="ARBA00061210"/>
    </source>
</evidence>